<dbReference type="EMBL" id="PYDT01000011">
    <property type="protein sequence ID" value="THU45691.1"/>
    <property type="molecule type" value="Genomic_DNA"/>
</dbReference>
<proteinExistence type="predicted"/>
<comment type="caution">
    <text evidence="2">The sequence shown here is derived from an EMBL/GenBank/DDBJ whole genome shotgun (WGS) entry which is preliminary data.</text>
</comment>
<sequence length="77" mass="8617">MCSSVPQEVVKVKVKVKVKQMQHRKEEDGSSGSASRRLPRMERARNEAVPEWKVKCLCSEYGVPVIIRGSLLIGGCF</sequence>
<gene>
    <name evidence="2" type="ORF">C4D60_Mb02t20650</name>
</gene>
<reference evidence="2 3" key="1">
    <citation type="journal article" date="2019" name="Nat. Plants">
        <title>Genome sequencing of Musa balbisiana reveals subgenome evolution and function divergence in polyploid bananas.</title>
        <authorList>
            <person name="Yao X."/>
        </authorList>
    </citation>
    <scope>NUCLEOTIDE SEQUENCE [LARGE SCALE GENOMIC DNA]</scope>
    <source>
        <strain evidence="3">cv. DH-PKW</strain>
        <tissue evidence="2">Leaves</tissue>
    </source>
</reference>
<evidence type="ECO:0000313" key="2">
    <source>
        <dbReference type="EMBL" id="THU45691.1"/>
    </source>
</evidence>
<organism evidence="2 3">
    <name type="scientific">Musa balbisiana</name>
    <name type="common">Banana</name>
    <dbReference type="NCBI Taxonomy" id="52838"/>
    <lineage>
        <taxon>Eukaryota</taxon>
        <taxon>Viridiplantae</taxon>
        <taxon>Streptophyta</taxon>
        <taxon>Embryophyta</taxon>
        <taxon>Tracheophyta</taxon>
        <taxon>Spermatophyta</taxon>
        <taxon>Magnoliopsida</taxon>
        <taxon>Liliopsida</taxon>
        <taxon>Zingiberales</taxon>
        <taxon>Musaceae</taxon>
        <taxon>Musa</taxon>
    </lineage>
</organism>
<dbReference type="AlphaFoldDB" id="A0A4S8ICA3"/>
<dbReference type="Proteomes" id="UP000317650">
    <property type="component" value="Chromosome 2"/>
</dbReference>
<evidence type="ECO:0000313" key="3">
    <source>
        <dbReference type="Proteomes" id="UP000317650"/>
    </source>
</evidence>
<accession>A0A4S8ICA3</accession>
<evidence type="ECO:0000256" key="1">
    <source>
        <dbReference type="SAM" id="MobiDB-lite"/>
    </source>
</evidence>
<keyword evidence="3" id="KW-1185">Reference proteome</keyword>
<name>A0A4S8ICA3_MUSBA</name>
<protein>
    <submittedName>
        <fullName evidence="2">Uncharacterized protein</fullName>
    </submittedName>
</protein>
<feature type="region of interest" description="Disordered" evidence="1">
    <location>
        <begin position="20"/>
        <end position="45"/>
    </location>
</feature>